<dbReference type="Proteomes" id="UP000749040">
    <property type="component" value="Unassembled WGS sequence"/>
</dbReference>
<dbReference type="EMBL" id="JADKYB010000012">
    <property type="protein sequence ID" value="MBM9507338.1"/>
    <property type="molecule type" value="Genomic_DNA"/>
</dbReference>
<dbReference type="Pfam" id="PF00652">
    <property type="entry name" value="Ricin_B_lectin"/>
    <property type="match status" value="1"/>
</dbReference>
<feature type="region of interest" description="Disordered" evidence="1">
    <location>
        <begin position="184"/>
        <end position="276"/>
    </location>
</feature>
<feature type="transmembrane region" description="Helical" evidence="2">
    <location>
        <begin position="153"/>
        <end position="174"/>
    </location>
</feature>
<organism evidence="4 5">
    <name type="scientific">Actinacidiphila acididurans</name>
    <dbReference type="NCBI Taxonomy" id="2784346"/>
    <lineage>
        <taxon>Bacteria</taxon>
        <taxon>Bacillati</taxon>
        <taxon>Actinomycetota</taxon>
        <taxon>Actinomycetes</taxon>
        <taxon>Kitasatosporales</taxon>
        <taxon>Streptomycetaceae</taxon>
        <taxon>Actinacidiphila</taxon>
    </lineage>
</organism>
<dbReference type="PROSITE" id="PS50231">
    <property type="entry name" value="RICIN_B_LECTIN"/>
    <property type="match status" value="1"/>
</dbReference>
<evidence type="ECO:0000313" key="4">
    <source>
        <dbReference type="EMBL" id="MBM9507338.1"/>
    </source>
</evidence>
<gene>
    <name evidence="4" type="ORF">ITX44_22925</name>
</gene>
<keyword evidence="5" id="KW-1185">Reference proteome</keyword>
<dbReference type="InterPro" id="IPR035992">
    <property type="entry name" value="Ricin_B-like_lectins"/>
</dbReference>
<feature type="domain" description="Ricin B lectin" evidence="3">
    <location>
        <begin position="284"/>
        <end position="413"/>
    </location>
</feature>
<feature type="compositionally biased region" description="Low complexity" evidence="1">
    <location>
        <begin position="78"/>
        <end position="91"/>
    </location>
</feature>
<dbReference type="InterPro" id="IPR000772">
    <property type="entry name" value="Ricin_B_lectin"/>
</dbReference>
<dbReference type="SMART" id="SM00458">
    <property type="entry name" value="RICIN"/>
    <property type="match status" value="1"/>
</dbReference>
<evidence type="ECO:0000256" key="1">
    <source>
        <dbReference type="SAM" id="MobiDB-lite"/>
    </source>
</evidence>
<dbReference type="Gene3D" id="2.80.10.50">
    <property type="match status" value="1"/>
</dbReference>
<sequence>MTSPATPDGSEHRPTPSGPAAGEPLPSASAAEEPLPTASAASDADEPLPRATLSSDADEPLPVPAATAGPAEPLPRKTTGAGTGAATTPGPATGPGLGPGPGPGPVPAGGSGPGDEPGYEPGYEIAAGGSFAAGYARQHFFSGARFLKPGRRAAVALAAVVAVAAIGVGLAAAVPHLGGGGDDHVAAQPAASTRSLAGPSSPTTGAATATTTHAVPHTPGKPAAHPKPPAHHIVKGLPPATGAAIPLQPGKPAATTTAGHSTTGTKPATHAPQQPAAHPITFKGANIVNFGSSRCLAAQGGSSVAGTLAVLADCNQSDPSQGWTLSSDGTVRDFAGTRCLDISGTPGNGTAVRIKPCSAARQSTQNFVLKPSYDLVEVQPDLCVDAKDNGTAAGTVLQLWSCAGTSNQKWRMP</sequence>
<feature type="compositionally biased region" description="Low complexity" evidence="1">
    <location>
        <begin position="197"/>
        <end position="223"/>
    </location>
</feature>
<keyword evidence="2" id="KW-1133">Transmembrane helix</keyword>
<proteinExistence type="predicted"/>
<feature type="region of interest" description="Disordered" evidence="1">
    <location>
        <begin position="1"/>
        <end position="123"/>
    </location>
</feature>
<dbReference type="RefSeq" id="WP_205359194.1">
    <property type="nucleotide sequence ID" value="NZ_JADKYB010000012.1"/>
</dbReference>
<feature type="compositionally biased region" description="Low complexity" evidence="1">
    <location>
        <begin position="253"/>
        <end position="276"/>
    </location>
</feature>
<evidence type="ECO:0000259" key="3">
    <source>
        <dbReference type="SMART" id="SM00458"/>
    </source>
</evidence>
<reference evidence="4 5" key="1">
    <citation type="submission" date="2021-01" db="EMBL/GenBank/DDBJ databases">
        <title>Streptomyces acididurans sp. nov., isolated from a peat swamp forest soil.</title>
        <authorList>
            <person name="Chantavorakit T."/>
            <person name="Duangmal K."/>
        </authorList>
    </citation>
    <scope>NUCLEOTIDE SEQUENCE [LARGE SCALE GENOMIC DNA]</scope>
    <source>
        <strain evidence="4 5">KK5PA1</strain>
    </source>
</reference>
<evidence type="ECO:0000313" key="5">
    <source>
        <dbReference type="Proteomes" id="UP000749040"/>
    </source>
</evidence>
<accession>A0ABS2TZF2</accession>
<name>A0ABS2TZF2_9ACTN</name>
<comment type="caution">
    <text evidence="4">The sequence shown here is derived from an EMBL/GenBank/DDBJ whole genome shotgun (WGS) entry which is preliminary data.</text>
</comment>
<protein>
    <submittedName>
        <fullName evidence="4">Ricin-type beta-trefoil lectin domain protein</fullName>
    </submittedName>
</protein>
<dbReference type="SUPFAM" id="SSF50370">
    <property type="entry name" value="Ricin B-like lectins"/>
    <property type="match status" value="1"/>
</dbReference>
<keyword evidence="2" id="KW-0812">Transmembrane</keyword>
<keyword evidence="2" id="KW-0472">Membrane</keyword>
<evidence type="ECO:0000256" key="2">
    <source>
        <dbReference type="SAM" id="Phobius"/>
    </source>
</evidence>